<dbReference type="RefSeq" id="WP_278057448.1">
    <property type="nucleotide sequence ID" value="NZ_CP121247.1"/>
</dbReference>
<comment type="caution">
    <text evidence="3">The sequence shown here is derived from an EMBL/GenBank/DDBJ whole genome shotgun (WGS) entry which is preliminary data.</text>
</comment>
<protein>
    <submittedName>
        <fullName evidence="3">Biopolymer transport protein ExbB/TolQ</fullName>
    </submittedName>
</protein>
<name>A0ABT9N8J0_9ACTO</name>
<keyword evidence="2" id="KW-0472">Membrane</keyword>
<feature type="transmembrane region" description="Helical" evidence="2">
    <location>
        <begin position="6"/>
        <end position="25"/>
    </location>
</feature>
<feature type="region of interest" description="Disordered" evidence="1">
    <location>
        <begin position="47"/>
        <end position="85"/>
    </location>
</feature>
<evidence type="ECO:0000313" key="4">
    <source>
        <dbReference type="Proteomes" id="UP001235966"/>
    </source>
</evidence>
<proteinExistence type="predicted"/>
<keyword evidence="4" id="KW-1185">Reference proteome</keyword>
<accession>A0ABT9N8J0</accession>
<evidence type="ECO:0000256" key="1">
    <source>
        <dbReference type="SAM" id="MobiDB-lite"/>
    </source>
</evidence>
<keyword evidence="2" id="KW-0812">Transmembrane</keyword>
<reference evidence="3 4" key="1">
    <citation type="submission" date="2023-07" db="EMBL/GenBank/DDBJ databases">
        <title>Sequencing the genomes of 1000 actinobacteria strains.</title>
        <authorList>
            <person name="Klenk H.-P."/>
        </authorList>
    </citation>
    <scope>NUCLEOTIDE SEQUENCE [LARGE SCALE GENOMIC DNA]</scope>
    <source>
        <strain evidence="3 4">DSM 102162</strain>
    </source>
</reference>
<evidence type="ECO:0000313" key="3">
    <source>
        <dbReference type="EMBL" id="MDP9800018.1"/>
    </source>
</evidence>
<dbReference type="EMBL" id="JAUSQW010000001">
    <property type="protein sequence ID" value="MDP9800018.1"/>
    <property type="molecule type" value="Genomic_DNA"/>
</dbReference>
<keyword evidence="2" id="KW-1133">Transmembrane helix</keyword>
<gene>
    <name evidence="3" type="ORF">J2S49_000094</name>
</gene>
<dbReference type="Proteomes" id="UP001235966">
    <property type="component" value="Unassembled WGS sequence"/>
</dbReference>
<organism evidence="3 4">
    <name type="scientific">Arcanobacterium wilhelmae</name>
    <dbReference type="NCBI Taxonomy" id="1803177"/>
    <lineage>
        <taxon>Bacteria</taxon>
        <taxon>Bacillati</taxon>
        <taxon>Actinomycetota</taxon>
        <taxon>Actinomycetes</taxon>
        <taxon>Actinomycetales</taxon>
        <taxon>Actinomycetaceae</taxon>
        <taxon>Arcanobacterium</taxon>
    </lineage>
</organism>
<feature type="compositionally biased region" description="Basic and acidic residues" evidence="1">
    <location>
        <begin position="52"/>
        <end position="78"/>
    </location>
</feature>
<evidence type="ECO:0000256" key="2">
    <source>
        <dbReference type="SAM" id="Phobius"/>
    </source>
</evidence>
<sequence>MIWWIFWIGIVLLALYFVASIRRVWRSSKGVFAAISGFVDALSDVHAQGRGSGERGDMRQRRAAARADRERIRSEREAGRRRRLSRALERWPDAEETFEKRTQ</sequence>